<dbReference type="Proteomes" id="UP000319976">
    <property type="component" value="Chromosome"/>
</dbReference>
<dbReference type="PANTHER" id="PTHR11040:SF44">
    <property type="entry name" value="PROTEIN ZNTC-RELATED"/>
    <property type="match status" value="1"/>
</dbReference>
<keyword evidence="2 6" id="KW-0812">Transmembrane</keyword>
<dbReference type="InterPro" id="IPR003689">
    <property type="entry name" value="ZIP"/>
</dbReference>
<feature type="transmembrane region" description="Helical" evidence="6">
    <location>
        <begin position="6"/>
        <end position="25"/>
    </location>
</feature>
<dbReference type="PANTHER" id="PTHR11040">
    <property type="entry name" value="ZINC/IRON TRANSPORTER"/>
    <property type="match status" value="1"/>
</dbReference>
<sequence>MDPWSVAVVYSVLIAVASYFGGSLPAMMRITHTKMQLLMSAVGGLMLGIALFQLLPHALEMVPDNQTVMLWLAAGLLTLFVLIRAFHFHSHEVAVDEPAEEGVPHTHDHDHDHDHGDHHEHHAHSHGHSSARWGGVLIGLSLHSLLDGVALGAAIRSSEGSMIWAASFGTFLAIATHKPLDALSIRSLMQSTGRSPQSQMFVNFLYGIICPLGTVLFLLGADFVGTATMQFTGYALAFSAGMFLCIALSDLLPELEFHSHDRVKLTAALFAGVALAFVVERLSHGVH</sequence>
<evidence type="ECO:0000256" key="5">
    <source>
        <dbReference type="SAM" id="MobiDB-lite"/>
    </source>
</evidence>
<dbReference type="SUPFAM" id="SSF103473">
    <property type="entry name" value="MFS general substrate transporter"/>
    <property type="match status" value="1"/>
</dbReference>
<organism evidence="7 8">
    <name type="scientific">Calycomorphotria hydatis</name>
    <dbReference type="NCBI Taxonomy" id="2528027"/>
    <lineage>
        <taxon>Bacteria</taxon>
        <taxon>Pseudomonadati</taxon>
        <taxon>Planctomycetota</taxon>
        <taxon>Planctomycetia</taxon>
        <taxon>Planctomycetales</taxon>
        <taxon>Planctomycetaceae</taxon>
        <taxon>Calycomorphotria</taxon>
    </lineage>
</organism>
<evidence type="ECO:0000256" key="4">
    <source>
        <dbReference type="ARBA" id="ARBA00023136"/>
    </source>
</evidence>
<feature type="transmembrane region" description="Helical" evidence="6">
    <location>
        <begin position="265"/>
        <end position="283"/>
    </location>
</feature>
<dbReference type="OrthoDB" id="5739025at2"/>
<gene>
    <name evidence="7" type="ORF">V22_21050</name>
</gene>
<keyword evidence="3 6" id="KW-1133">Transmembrane helix</keyword>
<accession>A0A517T906</accession>
<feature type="transmembrane region" description="Helical" evidence="6">
    <location>
        <begin position="201"/>
        <end position="221"/>
    </location>
</feature>
<feature type="transmembrane region" description="Helical" evidence="6">
    <location>
        <begin position="68"/>
        <end position="86"/>
    </location>
</feature>
<comment type="subcellular location">
    <subcellularLocation>
        <location evidence="1">Membrane</location>
        <topology evidence="1">Multi-pass membrane protein</topology>
    </subcellularLocation>
</comment>
<evidence type="ECO:0000256" key="3">
    <source>
        <dbReference type="ARBA" id="ARBA00022989"/>
    </source>
</evidence>
<dbReference type="InterPro" id="IPR036259">
    <property type="entry name" value="MFS_trans_sf"/>
</dbReference>
<proteinExistence type="predicted"/>
<feature type="transmembrane region" description="Helical" evidence="6">
    <location>
        <begin position="233"/>
        <end position="253"/>
    </location>
</feature>
<keyword evidence="8" id="KW-1185">Reference proteome</keyword>
<keyword evidence="4 6" id="KW-0472">Membrane</keyword>
<evidence type="ECO:0000313" key="8">
    <source>
        <dbReference type="Proteomes" id="UP000319976"/>
    </source>
</evidence>
<dbReference type="GO" id="GO:0016020">
    <property type="term" value="C:membrane"/>
    <property type="evidence" value="ECO:0007669"/>
    <property type="project" value="UniProtKB-SubCell"/>
</dbReference>
<evidence type="ECO:0000256" key="1">
    <source>
        <dbReference type="ARBA" id="ARBA00004141"/>
    </source>
</evidence>
<dbReference type="GO" id="GO:0005385">
    <property type="term" value="F:zinc ion transmembrane transporter activity"/>
    <property type="evidence" value="ECO:0007669"/>
    <property type="project" value="TreeGrafter"/>
</dbReference>
<feature type="transmembrane region" description="Helical" evidence="6">
    <location>
        <begin position="37"/>
        <end position="56"/>
    </location>
</feature>
<feature type="compositionally biased region" description="Basic and acidic residues" evidence="5">
    <location>
        <begin position="102"/>
        <end position="120"/>
    </location>
</feature>
<evidence type="ECO:0000256" key="2">
    <source>
        <dbReference type="ARBA" id="ARBA00022692"/>
    </source>
</evidence>
<dbReference type="EMBL" id="CP036316">
    <property type="protein sequence ID" value="QDT64862.1"/>
    <property type="molecule type" value="Genomic_DNA"/>
</dbReference>
<dbReference type="AlphaFoldDB" id="A0A517T906"/>
<dbReference type="RefSeq" id="WP_145262381.1">
    <property type="nucleotide sequence ID" value="NZ_CP036316.1"/>
</dbReference>
<evidence type="ECO:0000256" key="6">
    <source>
        <dbReference type="SAM" id="Phobius"/>
    </source>
</evidence>
<dbReference type="KEGG" id="chya:V22_21050"/>
<protein>
    <submittedName>
        <fullName evidence="7">Zinc transporter ZupT</fullName>
    </submittedName>
</protein>
<dbReference type="Pfam" id="PF02535">
    <property type="entry name" value="Zip"/>
    <property type="match status" value="1"/>
</dbReference>
<reference evidence="7 8" key="1">
    <citation type="submission" date="2019-02" db="EMBL/GenBank/DDBJ databases">
        <title>Deep-cultivation of Planctomycetes and their phenomic and genomic characterization uncovers novel biology.</title>
        <authorList>
            <person name="Wiegand S."/>
            <person name="Jogler M."/>
            <person name="Boedeker C."/>
            <person name="Pinto D."/>
            <person name="Vollmers J."/>
            <person name="Rivas-Marin E."/>
            <person name="Kohn T."/>
            <person name="Peeters S.H."/>
            <person name="Heuer A."/>
            <person name="Rast P."/>
            <person name="Oberbeckmann S."/>
            <person name="Bunk B."/>
            <person name="Jeske O."/>
            <person name="Meyerdierks A."/>
            <person name="Storesund J.E."/>
            <person name="Kallscheuer N."/>
            <person name="Luecker S."/>
            <person name="Lage O.M."/>
            <person name="Pohl T."/>
            <person name="Merkel B.J."/>
            <person name="Hornburger P."/>
            <person name="Mueller R.-W."/>
            <person name="Bruemmer F."/>
            <person name="Labrenz M."/>
            <person name="Spormann A.M."/>
            <person name="Op den Camp H."/>
            <person name="Overmann J."/>
            <person name="Amann R."/>
            <person name="Jetten M.S.M."/>
            <person name="Mascher T."/>
            <person name="Medema M.H."/>
            <person name="Devos D.P."/>
            <person name="Kaster A.-K."/>
            <person name="Ovreas L."/>
            <person name="Rohde M."/>
            <person name="Galperin M.Y."/>
            <person name="Jogler C."/>
        </authorList>
    </citation>
    <scope>NUCLEOTIDE SEQUENCE [LARGE SCALE GENOMIC DNA]</scope>
    <source>
        <strain evidence="7 8">V22</strain>
    </source>
</reference>
<name>A0A517T906_9PLAN</name>
<evidence type="ECO:0000313" key="7">
    <source>
        <dbReference type="EMBL" id="QDT64862.1"/>
    </source>
</evidence>
<feature type="region of interest" description="Disordered" evidence="5">
    <location>
        <begin position="97"/>
        <end position="128"/>
    </location>
</feature>